<sequence>MTMTHLFSTSYARLAGPLLLAALMSSSPALAQSLPAGCEMGELATVPLTFTDDLRPVMKASLNGFPISAVVNIGSSQPIVLNKKTLDRLDIKVRHVTSTQFQESRSGTTDFTPQGEIIPSGQFIVREGVTTFVDDASFGRTKLMDSWYLVEDFWDDTFGARVGAGNLLLTDLEVALDEGYLKHFNPQGCFREHLAYWDPDAVAVPIRVDLWKRDPRPVFSVLINGKEVSALLSTATPHSYLPASAAERLGLTPAVSGATREEPLPGHGQDKPVWSVPVGQMSIGGLEVKDFNVRVMDLPYSGEILILGTDFLHRHRTYIAMSQRQVYFSAVKNPILKRGSVEVISQPVK</sequence>
<gene>
    <name evidence="2" type="ORF">LO55_1719</name>
</gene>
<evidence type="ECO:0000313" key="2">
    <source>
        <dbReference type="EMBL" id="OIJ41272.1"/>
    </source>
</evidence>
<feature type="signal peptide" evidence="1">
    <location>
        <begin position="1"/>
        <end position="31"/>
    </location>
</feature>
<dbReference type="Proteomes" id="UP000180246">
    <property type="component" value="Unassembled WGS sequence"/>
</dbReference>
<keyword evidence="1" id="KW-0732">Signal</keyword>
<dbReference type="AlphaFoldDB" id="A0A1S2NAA5"/>
<dbReference type="InterPro" id="IPR034122">
    <property type="entry name" value="Retropepsin-like_bacterial"/>
</dbReference>
<reference evidence="2 3" key="1">
    <citation type="submission" date="2014-10" db="EMBL/GenBank/DDBJ databases">
        <authorList>
            <person name="Seo M.-J."/>
            <person name="Seok Y.J."/>
            <person name="Cha I.-T."/>
        </authorList>
    </citation>
    <scope>NUCLEOTIDE SEQUENCE [LARGE SCALE GENOMIC DNA]</scope>
    <source>
        <strain evidence="2 3">NEU</strain>
    </source>
</reference>
<dbReference type="GO" id="GO:0008233">
    <property type="term" value="F:peptidase activity"/>
    <property type="evidence" value="ECO:0007669"/>
    <property type="project" value="UniProtKB-KW"/>
</dbReference>
<comment type="caution">
    <text evidence="2">The sequence shown here is derived from an EMBL/GenBank/DDBJ whole genome shotgun (WGS) entry which is preliminary data.</text>
</comment>
<feature type="chain" id="PRO_5010383351" evidence="1">
    <location>
        <begin position="32"/>
        <end position="349"/>
    </location>
</feature>
<protein>
    <submittedName>
        <fullName evidence="2">Aspartyl protease family protein</fullName>
    </submittedName>
</protein>
<dbReference type="Gene3D" id="2.40.70.10">
    <property type="entry name" value="Acid Proteases"/>
    <property type="match status" value="1"/>
</dbReference>
<accession>A0A1S2NAA5</accession>
<name>A0A1S2NAA5_9BURK</name>
<proteinExistence type="predicted"/>
<evidence type="ECO:0000313" key="3">
    <source>
        <dbReference type="Proteomes" id="UP000180246"/>
    </source>
</evidence>
<dbReference type="RefSeq" id="WP_083415258.1">
    <property type="nucleotide sequence ID" value="NZ_JRYB01000001.1"/>
</dbReference>
<dbReference type="InterPro" id="IPR021109">
    <property type="entry name" value="Peptidase_aspartic_dom_sf"/>
</dbReference>
<dbReference type="EMBL" id="JRYB01000001">
    <property type="protein sequence ID" value="OIJ41272.1"/>
    <property type="molecule type" value="Genomic_DNA"/>
</dbReference>
<dbReference type="GO" id="GO:0006508">
    <property type="term" value="P:proteolysis"/>
    <property type="evidence" value="ECO:0007669"/>
    <property type="project" value="UniProtKB-KW"/>
</dbReference>
<keyword evidence="2" id="KW-0645">Protease</keyword>
<dbReference type="Pfam" id="PF13650">
    <property type="entry name" value="Asp_protease_2"/>
    <property type="match status" value="1"/>
</dbReference>
<dbReference type="CDD" id="cd05483">
    <property type="entry name" value="retropepsin_like_bacteria"/>
    <property type="match status" value="1"/>
</dbReference>
<dbReference type="SUPFAM" id="SSF50630">
    <property type="entry name" value="Acid proteases"/>
    <property type="match status" value="1"/>
</dbReference>
<evidence type="ECO:0000256" key="1">
    <source>
        <dbReference type="SAM" id="SignalP"/>
    </source>
</evidence>
<keyword evidence="2" id="KW-0378">Hydrolase</keyword>
<organism evidence="2 3">
    <name type="scientific">Massilia timonae</name>
    <dbReference type="NCBI Taxonomy" id="47229"/>
    <lineage>
        <taxon>Bacteria</taxon>
        <taxon>Pseudomonadati</taxon>
        <taxon>Pseudomonadota</taxon>
        <taxon>Betaproteobacteria</taxon>
        <taxon>Burkholderiales</taxon>
        <taxon>Oxalobacteraceae</taxon>
        <taxon>Telluria group</taxon>
        <taxon>Massilia</taxon>
    </lineage>
</organism>